<keyword evidence="3" id="KW-0963">Cytoplasm</keyword>
<reference evidence="9 10" key="1">
    <citation type="submission" date="2024-02" db="EMBL/GenBank/DDBJ databases">
        <authorList>
            <consortium name="ELIXIR-Norway"/>
            <consortium name="Elixir Norway"/>
        </authorList>
    </citation>
    <scope>NUCLEOTIDE SEQUENCE [LARGE SCALE GENOMIC DNA]</scope>
</reference>
<evidence type="ECO:0000256" key="1">
    <source>
        <dbReference type="ARBA" id="ARBA00004245"/>
    </source>
</evidence>
<evidence type="ECO:0000256" key="3">
    <source>
        <dbReference type="ARBA" id="ARBA00022490"/>
    </source>
</evidence>
<feature type="transmembrane region" description="Helical" evidence="7">
    <location>
        <begin position="382"/>
        <end position="403"/>
    </location>
</feature>
<dbReference type="Proteomes" id="UP001497444">
    <property type="component" value="Chromosome 1"/>
</dbReference>
<evidence type="ECO:0000256" key="7">
    <source>
        <dbReference type="SAM" id="Phobius"/>
    </source>
</evidence>
<keyword evidence="7" id="KW-0812">Transmembrane</keyword>
<feature type="compositionally biased region" description="Polar residues" evidence="6">
    <location>
        <begin position="341"/>
        <end position="355"/>
    </location>
</feature>
<keyword evidence="5" id="KW-0206">Cytoskeleton</keyword>
<dbReference type="PANTHER" id="PTHR46372">
    <property type="entry name" value="PROTEIN WVD2-LIKE 3"/>
    <property type="match status" value="1"/>
</dbReference>
<dbReference type="EMBL" id="OZ020096">
    <property type="protein sequence ID" value="CAK9255029.1"/>
    <property type="molecule type" value="Genomic_DNA"/>
</dbReference>
<feature type="region of interest" description="Disordered" evidence="6">
    <location>
        <begin position="416"/>
        <end position="448"/>
    </location>
</feature>
<dbReference type="PANTHER" id="PTHR46372:SF2">
    <property type="entry name" value="PROTEIN WVD2-LIKE 3"/>
    <property type="match status" value="1"/>
</dbReference>
<feature type="region of interest" description="Disordered" evidence="6">
    <location>
        <begin position="1"/>
        <end position="114"/>
    </location>
</feature>
<feature type="compositionally biased region" description="Basic and acidic residues" evidence="6">
    <location>
        <begin position="243"/>
        <end position="255"/>
    </location>
</feature>
<evidence type="ECO:0000313" key="10">
    <source>
        <dbReference type="Proteomes" id="UP001497444"/>
    </source>
</evidence>
<feature type="compositionally biased region" description="Acidic residues" evidence="6">
    <location>
        <begin position="32"/>
        <end position="45"/>
    </location>
</feature>
<keyword evidence="4" id="KW-0493">Microtubule</keyword>
<evidence type="ECO:0000259" key="8">
    <source>
        <dbReference type="Pfam" id="PF06886"/>
    </source>
</evidence>
<protein>
    <recommendedName>
        <fullName evidence="8">TPX2 C-terminal domain-containing protein</fullName>
    </recommendedName>
</protein>
<dbReference type="InterPro" id="IPR044806">
    <property type="entry name" value="WVD2/WDL1-4"/>
</dbReference>
<dbReference type="Pfam" id="PF06886">
    <property type="entry name" value="TPX2"/>
    <property type="match status" value="1"/>
</dbReference>
<feature type="compositionally biased region" description="Low complexity" evidence="6">
    <location>
        <begin position="318"/>
        <end position="333"/>
    </location>
</feature>
<sequence length="448" mass="47916">MTKKDCSLRQGRMADTAVQNELMPVARASDFSDQEDEKLDLDFESDERRASTGGRPTDVDGLRPIHTAAGVAGAGVSAGGGPLSGLKKPKTPVKSVLTAAGNRAPLSGEDKKQDQVLDPALKVKPNQFVPGTSSFSFKCDERAEKRREFYSKLEERLRAKEVEKNQMQAKTQEEMEMEMRHLRKSLTFKASPMPNFYQESPVVKTAVKKTQLTRPKSPKLATARRMSVSGAEMGGNGVQSQRMRLEMLEQIERYRTSSATPAVKEFEPPSPPPGSINQELPSSSSEEALPTLPTVISEEESLSLPGAQDEESAPPPSTSSAVTETASPSSSAANDVPEQSLPASETLSPTPNTIPKVSDEYTKSLPPQSAAVPAEEQAGGNITVGLIGLVGGVLVGVAVLLNLPTDLAATANSSNAVVDTTPEGEKQQNYLSQAKDSERSTIPENDQV</sequence>
<proteinExistence type="inferred from homology"/>
<organism evidence="9 10">
    <name type="scientific">Sphagnum jensenii</name>
    <dbReference type="NCBI Taxonomy" id="128206"/>
    <lineage>
        <taxon>Eukaryota</taxon>
        <taxon>Viridiplantae</taxon>
        <taxon>Streptophyta</taxon>
        <taxon>Embryophyta</taxon>
        <taxon>Bryophyta</taxon>
        <taxon>Sphagnophytina</taxon>
        <taxon>Sphagnopsida</taxon>
        <taxon>Sphagnales</taxon>
        <taxon>Sphagnaceae</taxon>
        <taxon>Sphagnum</taxon>
    </lineage>
</organism>
<feature type="domain" description="TPX2 C-terminal" evidence="8">
    <location>
        <begin position="135"/>
        <end position="204"/>
    </location>
</feature>
<feature type="region of interest" description="Disordered" evidence="6">
    <location>
        <begin position="207"/>
        <end position="375"/>
    </location>
</feature>
<keyword evidence="7" id="KW-0472">Membrane</keyword>
<keyword evidence="10" id="KW-1185">Reference proteome</keyword>
<keyword evidence="7" id="KW-1133">Transmembrane helix</keyword>
<gene>
    <name evidence="9" type="ORF">CSSPJE1EN1_LOCUS507</name>
</gene>
<comment type="similarity">
    <text evidence="2">Belongs to the TPX2 family.</text>
</comment>
<comment type="subcellular location">
    <subcellularLocation>
        <location evidence="1">Cytoplasm</location>
        <location evidence="1">Cytoskeleton</location>
    </subcellularLocation>
</comment>
<evidence type="ECO:0000313" key="9">
    <source>
        <dbReference type="EMBL" id="CAK9255029.1"/>
    </source>
</evidence>
<evidence type="ECO:0000256" key="6">
    <source>
        <dbReference type="SAM" id="MobiDB-lite"/>
    </source>
</evidence>
<feature type="compositionally biased region" description="Gly residues" evidence="6">
    <location>
        <begin position="72"/>
        <end position="83"/>
    </location>
</feature>
<evidence type="ECO:0000256" key="2">
    <source>
        <dbReference type="ARBA" id="ARBA00005885"/>
    </source>
</evidence>
<name>A0ABP0VKY6_9BRYO</name>
<accession>A0ABP0VKY6</accession>
<feature type="compositionally biased region" description="Low complexity" evidence="6">
    <location>
        <begin position="279"/>
        <end position="293"/>
    </location>
</feature>
<evidence type="ECO:0000256" key="5">
    <source>
        <dbReference type="ARBA" id="ARBA00023212"/>
    </source>
</evidence>
<evidence type="ECO:0000256" key="4">
    <source>
        <dbReference type="ARBA" id="ARBA00022701"/>
    </source>
</evidence>
<dbReference type="InterPro" id="IPR027329">
    <property type="entry name" value="TPX2_C"/>
</dbReference>